<name>A0A843W058_COLES</name>
<dbReference type="SUPFAM" id="SSF52096">
    <property type="entry name" value="ClpP/crotonase"/>
    <property type="match status" value="1"/>
</dbReference>
<dbReference type="OrthoDB" id="2139957at2759"/>
<comment type="similarity">
    <text evidence="1">Belongs to the enoyl-CoA hydratase/isomerase family.</text>
</comment>
<evidence type="ECO:0000256" key="1">
    <source>
        <dbReference type="ARBA" id="ARBA00005254"/>
    </source>
</evidence>
<organism evidence="2 3">
    <name type="scientific">Colocasia esculenta</name>
    <name type="common">Wild taro</name>
    <name type="synonym">Arum esculentum</name>
    <dbReference type="NCBI Taxonomy" id="4460"/>
    <lineage>
        <taxon>Eukaryota</taxon>
        <taxon>Viridiplantae</taxon>
        <taxon>Streptophyta</taxon>
        <taxon>Embryophyta</taxon>
        <taxon>Tracheophyta</taxon>
        <taxon>Spermatophyta</taxon>
        <taxon>Magnoliopsida</taxon>
        <taxon>Liliopsida</taxon>
        <taxon>Araceae</taxon>
        <taxon>Aroideae</taxon>
        <taxon>Colocasieae</taxon>
        <taxon>Colocasia</taxon>
    </lineage>
</organism>
<proteinExistence type="inferred from homology"/>
<protein>
    <submittedName>
        <fullName evidence="2">Uncharacterized protein</fullName>
    </submittedName>
</protein>
<dbReference type="GO" id="GO:0006635">
    <property type="term" value="P:fatty acid beta-oxidation"/>
    <property type="evidence" value="ECO:0007669"/>
    <property type="project" value="TreeGrafter"/>
</dbReference>
<dbReference type="GO" id="GO:0005739">
    <property type="term" value="C:mitochondrion"/>
    <property type="evidence" value="ECO:0007669"/>
    <property type="project" value="TreeGrafter"/>
</dbReference>
<dbReference type="Gene3D" id="3.90.226.10">
    <property type="entry name" value="2-enoyl-CoA Hydratase, Chain A, domain 1"/>
    <property type="match status" value="1"/>
</dbReference>
<sequence>MHRSRSLVASGSSLSRLLGGSLPASSQLLHHVRPAHPTSTLLPPAPTGHLCAPDQFRRVPTRRLIVETLAAQPVRLERLSGLDSGIVELKLDRPEAKNAISKDMLRGIRSALELVNDDFSVNVMMISSCVPRVFCAGADLKTVEVSLKASNGKCSVEVHVERKLMTPPEVQNFVNSLRSTFTFLEVFLC</sequence>
<dbReference type="AlphaFoldDB" id="A0A843W058"/>
<evidence type="ECO:0000313" key="2">
    <source>
        <dbReference type="EMBL" id="MQL96719.1"/>
    </source>
</evidence>
<gene>
    <name evidence="2" type="ORF">Taro_029401</name>
</gene>
<accession>A0A843W058</accession>
<comment type="caution">
    <text evidence="2">The sequence shown here is derived from an EMBL/GenBank/DDBJ whole genome shotgun (WGS) entry which is preliminary data.</text>
</comment>
<dbReference type="Proteomes" id="UP000652761">
    <property type="component" value="Unassembled WGS sequence"/>
</dbReference>
<evidence type="ECO:0000313" key="3">
    <source>
        <dbReference type="Proteomes" id="UP000652761"/>
    </source>
</evidence>
<dbReference type="PANTHER" id="PTHR11941">
    <property type="entry name" value="ENOYL-COA HYDRATASE-RELATED"/>
    <property type="match status" value="1"/>
</dbReference>
<keyword evidence="3" id="KW-1185">Reference proteome</keyword>
<dbReference type="Pfam" id="PF00378">
    <property type="entry name" value="ECH_1"/>
    <property type="match status" value="1"/>
</dbReference>
<dbReference type="CDD" id="cd06558">
    <property type="entry name" value="crotonase-like"/>
    <property type="match status" value="1"/>
</dbReference>
<dbReference type="EMBL" id="NMUH01001950">
    <property type="protein sequence ID" value="MQL96719.1"/>
    <property type="molecule type" value="Genomic_DNA"/>
</dbReference>
<dbReference type="InterPro" id="IPR029045">
    <property type="entry name" value="ClpP/crotonase-like_dom_sf"/>
</dbReference>
<dbReference type="InterPro" id="IPR001753">
    <property type="entry name" value="Enoyl-CoA_hydra/iso"/>
</dbReference>
<reference evidence="2" key="1">
    <citation type="submission" date="2017-07" db="EMBL/GenBank/DDBJ databases">
        <title>Taro Niue Genome Assembly and Annotation.</title>
        <authorList>
            <person name="Atibalentja N."/>
            <person name="Keating K."/>
            <person name="Fields C.J."/>
        </authorList>
    </citation>
    <scope>NUCLEOTIDE SEQUENCE</scope>
    <source>
        <strain evidence="2">Niue_2</strain>
        <tissue evidence="2">Leaf</tissue>
    </source>
</reference>
<dbReference type="PANTHER" id="PTHR11941:SF171">
    <property type="entry name" value="SD19268P"/>
    <property type="match status" value="1"/>
</dbReference>